<dbReference type="Proteomes" id="UP000569951">
    <property type="component" value="Unassembled WGS sequence"/>
</dbReference>
<proteinExistence type="predicted"/>
<organism evidence="2 3">
    <name type="scientific">Deinobacterium chartae</name>
    <dbReference type="NCBI Taxonomy" id="521158"/>
    <lineage>
        <taxon>Bacteria</taxon>
        <taxon>Thermotogati</taxon>
        <taxon>Deinococcota</taxon>
        <taxon>Deinococci</taxon>
        <taxon>Deinococcales</taxon>
        <taxon>Deinococcaceae</taxon>
        <taxon>Deinobacterium</taxon>
    </lineage>
</organism>
<protein>
    <submittedName>
        <fullName evidence="2">Uncharacterized protein</fullName>
    </submittedName>
</protein>
<dbReference type="SUPFAM" id="SSF88713">
    <property type="entry name" value="Glycoside hydrolase/deacetylase"/>
    <property type="match status" value="1"/>
</dbReference>
<dbReference type="GO" id="GO:0005975">
    <property type="term" value="P:carbohydrate metabolic process"/>
    <property type="evidence" value="ECO:0007669"/>
    <property type="project" value="InterPro"/>
</dbReference>
<dbReference type="RefSeq" id="WP_183984999.1">
    <property type="nucleotide sequence ID" value="NZ_JACHHG010000003.1"/>
</dbReference>
<evidence type="ECO:0000256" key="1">
    <source>
        <dbReference type="SAM" id="MobiDB-lite"/>
    </source>
</evidence>
<evidence type="ECO:0000313" key="3">
    <source>
        <dbReference type="Proteomes" id="UP000569951"/>
    </source>
</evidence>
<sequence>MPVARIQVLISSLFSQRFSAYLPELLEQEGLHFARTERVPHPLEVDLLIRASDAPTLSEAEVAFLMAGGRLLAFALEQGPAGAARPLPPGHARIDGERLRFFEGRALPGADHAHGEAGEPRAPLVQELRVGAGTLLHLSVDVADTVVRLQQGHGPVERDLPSAPDGSAETEDGLLKADDGMTLDWLEDRRLTPGGQPYFAVAAADRWRRWLLQEIVRAVSPLPVARLAYWPAAAPAAFHLSLDSDGNDPAHAASTLAFLAGLGLRATWCELEGGYGPELQRAIHAAGHEVALHYNALEREGGRWGGDAFAAQLERHNAQAPARATSNKNHYTRFEGWDELFAWCDAGGITLDGTRGGSKMGNRGFVFGTCHPYRPARADRSGARHALFELGFLSQDMDLDAARWGDSSITGPLLSEVEAVSGCAHLLCHPAHLHAHAPVRDALEAALRLARARGFLELTACEIAAWSRARRATRLTPRAGGLQVSGAPQGAVLELLRVGSVRQIPLETPDSFVSLAQEAPHA</sequence>
<keyword evidence="3" id="KW-1185">Reference proteome</keyword>
<dbReference type="InterPro" id="IPR011330">
    <property type="entry name" value="Glyco_hydro/deAcase_b/a-brl"/>
</dbReference>
<name>A0A841I0I7_9DEIO</name>
<reference evidence="2 3" key="1">
    <citation type="submission" date="2020-08" db="EMBL/GenBank/DDBJ databases">
        <title>Genomic Encyclopedia of Type Strains, Phase IV (KMG-IV): sequencing the most valuable type-strain genomes for metagenomic binning, comparative biology and taxonomic classification.</title>
        <authorList>
            <person name="Goeker M."/>
        </authorList>
    </citation>
    <scope>NUCLEOTIDE SEQUENCE [LARGE SCALE GENOMIC DNA]</scope>
    <source>
        <strain evidence="2 3">DSM 21458</strain>
    </source>
</reference>
<dbReference type="AlphaFoldDB" id="A0A841I0I7"/>
<dbReference type="EMBL" id="JACHHG010000003">
    <property type="protein sequence ID" value="MBB6097495.1"/>
    <property type="molecule type" value="Genomic_DNA"/>
</dbReference>
<feature type="region of interest" description="Disordered" evidence="1">
    <location>
        <begin position="152"/>
        <end position="173"/>
    </location>
</feature>
<gene>
    <name evidence="2" type="ORF">HNR42_000912</name>
</gene>
<accession>A0A841I0I7</accession>
<comment type="caution">
    <text evidence="2">The sequence shown here is derived from an EMBL/GenBank/DDBJ whole genome shotgun (WGS) entry which is preliminary data.</text>
</comment>
<evidence type="ECO:0000313" key="2">
    <source>
        <dbReference type="EMBL" id="MBB6097495.1"/>
    </source>
</evidence>
<dbReference type="Gene3D" id="3.20.20.370">
    <property type="entry name" value="Glycoside hydrolase/deacetylase"/>
    <property type="match status" value="1"/>
</dbReference>